<name>A0A9P6IJI6_9FUNG</name>
<protein>
    <submittedName>
        <fullName evidence="2">Uncharacterized protein</fullName>
    </submittedName>
</protein>
<reference evidence="2" key="1">
    <citation type="journal article" date="2020" name="Fungal Divers.">
        <title>Resolving the Mortierellaceae phylogeny through synthesis of multi-gene phylogenetics and phylogenomics.</title>
        <authorList>
            <person name="Vandepol N."/>
            <person name="Liber J."/>
            <person name="Desiro A."/>
            <person name="Na H."/>
            <person name="Kennedy M."/>
            <person name="Barry K."/>
            <person name="Grigoriev I.V."/>
            <person name="Miller A.N."/>
            <person name="O'Donnell K."/>
            <person name="Stajich J.E."/>
            <person name="Bonito G."/>
        </authorList>
    </citation>
    <scope>NUCLEOTIDE SEQUENCE</scope>
    <source>
        <strain evidence="2">MES-2147</strain>
    </source>
</reference>
<dbReference type="AlphaFoldDB" id="A0A9P6IJI6"/>
<proteinExistence type="predicted"/>
<feature type="region of interest" description="Disordered" evidence="1">
    <location>
        <begin position="76"/>
        <end position="240"/>
    </location>
</feature>
<dbReference type="EMBL" id="JAAAHW010011743">
    <property type="protein sequence ID" value="KAF9917726.1"/>
    <property type="molecule type" value="Genomic_DNA"/>
</dbReference>
<comment type="caution">
    <text evidence="2">The sequence shown here is derived from an EMBL/GenBank/DDBJ whole genome shotgun (WGS) entry which is preliminary data.</text>
</comment>
<evidence type="ECO:0000313" key="2">
    <source>
        <dbReference type="EMBL" id="KAF9917726.1"/>
    </source>
</evidence>
<accession>A0A9P6IJI6</accession>
<feature type="compositionally biased region" description="Polar residues" evidence="1">
    <location>
        <begin position="155"/>
        <end position="200"/>
    </location>
</feature>
<keyword evidence="3" id="KW-1185">Reference proteome</keyword>
<organism evidence="2 3">
    <name type="scientific">Modicella reniformis</name>
    <dbReference type="NCBI Taxonomy" id="1440133"/>
    <lineage>
        <taxon>Eukaryota</taxon>
        <taxon>Fungi</taxon>
        <taxon>Fungi incertae sedis</taxon>
        <taxon>Mucoromycota</taxon>
        <taxon>Mortierellomycotina</taxon>
        <taxon>Mortierellomycetes</taxon>
        <taxon>Mortierellales</taxon>
        <taxon>Mortierellaceae</taxon>
        <taxon>Modicella</taxon>
    </lineage>
</organism>
<evidence type="ECO:0000313" key="3">
    <source>
        <dbReference type="Proteomes" id="UP000749646"/>
    </source>
</evidence>
<feature type="compositionally biased region" description="Polar residues" evidence="1">
    <location>
        <begin position="112"/>
        <end position="146"/>
    </location>
</feature>
<feature type="non-terminal residue" evidence="2">
    <location>
        <position position="272"/>
    </location>
</feature>
<feature type="compositionally biased region" description="Polar residues" evidence="1">
    <location>
        <begin position="77"/>
        <end position="94"/>
    </location>
</feature>
<feature type="compositionally biased region" description="Low complexity" evidence="1">
    <location>
        <begin position="204"/>
        <end position="220"/>
    </location>
</feature>
<sequence length="272" mass="29288">QQPALFETPRSPASRSGLGIQVEESFTGPDATHPLESSSAILAATNTQTEAETQARPITFHEEDSAMSIGDIIVAEQASSQQHQEMLSAHSSEASDVDQTRPNSMPTPPPTSRVQFQRVMETTTSQRPESPNAALSANDNLTSLPTPFTPGFGFATSQEAASTSEQTIHVSNASVSTHPVRGTSPQAIQSNPHEQNQTLDRSTRAGSTLSSASSVSGVSSIKDGDRDHEEQDEDPSMLPLWVQRQRHIRRQSLIPRPDLVKGNSITLGLQFV</sequence>
<evidence type="ECO:0000256" key="1">
    <source>
        <dbReference type="SAM" id="MobiDB-lite"/>
    </source>
</evidence>
<gene>
    <name evidence="2" type="ORF">BGZ65_012756</name>
</gene>
<dbReference type="Proteomes" id="UP000749646">
    <property type="component" value="Unassembled WGS sequence"/>
</dbReference>